<dbReference type="VEuPathDB" id="VectorBase:GPAI027409"/>
<evidence type="ECO:0000313" key="3">
    <source>
        <dbReference type="Proteomes" id="UP000092445"/>
    </source>
</evidence>
<sequence>MNRKKEKTTYGKDLVIDQSVLTTLLWFYWHWHINELLTKLPNIWLLANPAFFSFKVPFLPIRWWLAYYNWKVLHFDECFLFAIALCGFDVNNLAKKIENFQLFFLFFSSVTTAAAVVSSHKERLVSDLQILVYISMRTFVRFHTAENKFEMKHFMHTKL</sequence>
<evidence type="ECO:0000256" key="1">
    <source>
        <dbReference type="SAM" id="Phobius"/>
    </source>
</evidence>
<reference evidence="3" key="1">
    <citation type="submission" date="2014-03" db="EMBL/GenBank/DDBJ databases">
        <authorList>
            <person name="Aksoy S."/>
            <person name="Warren W."/>
            <person name="Wilson R.K."/>
        </authorList>
    </citation>
    <scope>NUCLEOTIDE SEQUENCE [LARGE SCALE GENOMIC DNA]</scope>
    <source>
        <strain evidence="3">IAEA</strain>
    </source>
</reference>
<name>A0A1A9ZWN9_GLOPL</name>
<keyword evidence="1" id="KW-1133">Transmembrane helix</keyword>
<feature type="transmembrane region" description="Helical" evidence="1">
    <location>
        <begin position="100"/>
        <end position="117"/>
    </location>
</feature>
<evidence type="ECO:0000313" key="2">
    <source>
        <dbReference type="EnsemblMetazoa" id="GPAI027409-PA"/>
    </source>
</evidence>
<proteinExistence type="predicted"/>
<dbReference type="Proteomes" id="UP000092445">
    <property type="component" value="Unassembled WGS sequence"/>
</dbReference>
<keyword evidence="1" id="KW-0472">Membrane</keyword>
<keyword evidence="3" id="KW-1185">Reference proteome</keyword>
<dbReference type="AlphaFoldDB" id="A0A1A9ZWN9"/>
<feature type="transmembrane region" description="Helical" evidence="1">
    <location>
        <begin position="43"/>
        <end position="65"/>
    </location>
</feature>
<accession>A0A1A9ZWN9</accession>
<keyword evidence="1" id="KW-0812">Transmembrane</keyword>
<organism evidence="2 3">
    <name type="scientific">Glossina pallidipes</name>
    <name type="common">Tsetse fly</name>
    <dbReference type="NCBI Taxonomy" id="7398"/>
    <lineage>
        <taxon>Eukaryota</taxon>
        <taxon>Metazoa</taxon>
        <taxon>Ecdysozoa</taxon>
        <taxon>Arthropoda</taxon>
        <taxon>Hexapoda</taxon>
        <taxon>Insecta</taxon>
        <taxon>Pterygota</taxon>
        <taxon>Neoptera</taxon>
        <taxon>Endopterygota</taxon>
        <taxon>Diptera</taxon>
        <taxon>Brachycera</taxon>
        <taxon>Muscomorpha</taxon>
        <taxon>Hippoboscoidea</taxon>
        <taxon>Glossinidae</taxon>
        <taxon>Glossina</taxon>
    </lineage>
</organism>
<dbReference type="EnsemblMetazoa" id="GPAI027409-RA">
    <property type="protein sequence ID" value="GPAI027409-PA"/>
    <property type="gene ID" value="GPAI027409"/>
</dbReference>
<reference evidence="2" key="2">
    <citation type="submission" date="2020-05" db="UniProtKB">
        <authorList>
            <consortium name="EnsemblMetazoa"/>
        </authorList>
    </citation>
    <scope>IDENTIFICATION</scope>
    <source>
        <strain evidence="2">IAEA</strain>
    </source>
</reference>
<protein>
    <submittedName>
        <fullName evidence="2">Uncharacterized protein</fullName>
    </submittedName>
</protein>